<protein>
    <submittedName>
        <fullName evidence="1">Uncharacterized protein</fullName>
    </submittedName>
</protein>
<proteinExistence type="predicted"/>
<dbReference type="SUPFAM" id="SSF110849">
    <property type="entry name" value="ParB/Sulfiredoxin"/>
    <property type="match status" value="1"/>
</dbReference>
<evidence type="ECO:0000313" key="1">
    <source>
        <dbReference type="EMBL" id="KAA0021884.1"/>
    </source>
</evidence>
<dbReference type="Proteomes" id="UP000322244">
    <property type="component" value="Unassembled WGS sequence"/>
</dbReference>
<name>A0A5A7S8S6_9NOCA</name>
<dbReference type="InterPro" id="IPR036086">
    <property type="entry name" value="ParB/Sulfiredoxin_sf"/>
</dbReference>
<dbReference type="EMBL" id="VLNY01000007">
    <property type="protein sequence ID" value="KAA0021884.1"/>
    <property type="molecule type" value="Genomic_DNA"/>
</dbReference>
<dbReference type="AlphaFoldDB" id="A0A5A7S8S6"/>
<organism evidence="1 2">
    <name type="scientific">Antrihabitans cavernicola</name>
    <dbReference type="NCBI Taxonomy" id="2495913"/>
    <lineage>
        <taxon>Bacteria</taxon>
        <taxon>Bacillati</taxon>
        <taxon>Actinomycetota</taxon>
        <taxon>Actinomycetes</taxon>
        <taxon>Mycobacteriales</taxon>
        <taxon>Nocardiaceae</taxon>
        <taxon>Antrihabitans</taxon>
    </lineage>
</organism>
<keyword evidence="2" id="KW-1185">Reference proteome</keyword>
<evidence type="ECO:0000313" key="2">
    <source>
        <dbReference type="Proteomes" id="UP000322244"/>
    </source>
</evidence>
<dbReference type="Gene3D" id="3.90.1530.10">
    <property type="entry name" value="Conserved hypothetical protein from pyrococcus furiosus pfu- 392566-001, ParB domain"/>
    <property type="match status" value="1"/>
</dbReference>
<reference evidence="1 2" key="1">
    <citation type="submission" date="2019-07" db="EMBL/GenBank/DDBJ databases">
        <title>Rhodococcus cavernicolus sp. nov., isolated from a cave.</title>
        <authorList>
            <person name="Lee S.D."/>
        </authorList>
    </citation>
    <scope>NUCLEOTIDE SEQUENCE [LARGE SCALE GENOMIC DNA]</scope>
    <source>
        <strain evidence="1 2">C1-24</strain>
    </source>
</reference>
<dbReference type="RefSeq" id="WP_187776353.1">
    <property type="nucleotide sequence ID" value="NZ_VLNY01000007.1"/>
</dbReference>
<accession>A0A5A7S8S6</accession>
<comment type="caution">
    <text evidence="1">The sequence shown here is derived from an EMBL/GenBank/DDBJ whole genome shotgun (WGS) entry which is preliminary data.</text>
</comment>
<sequence length="262" mass="29716">MTVMGWWRGIRRPEGLVSLADVVSAAGDDGSMGSYDAEVPLAQVLGSVARSDDFDDHFRPRRRTSRYSEVLERFDRGEIPPPIELIRLGELYFVVDGHHRVAAGRELDWTHLPARVHRICSVAFVCSCLTADDLPSKRAERRFLEEVPLPDDVRRQLWLDRPADWSRLADSALAWGFRRDRDGRSSRADVDPHSLASTWWIEEVMPTVTRLRESAPTDLADIQVYITELARRDGVENLSWPSAHWCRSVHGNDPPSTVDAPP</sequence>
<gene>
    <name evidence="1" type="ORF">FOY51_15940</name>
</gene>